<evidence type="ECO:0000256" key="1">
    <source>
        <dbReference type="SAM" id="MobiDB-lite"/>
    </source>
</evidence>
<proteinExistence type="predicted"/>
<keyword evidence="4" id="KW-1185">Reference proteome</keyword>
<feature type="region of interest" description="Disordered" evidence="1">
    <location>
        <begin position="363"/>
        <end position="386"/>
    </location>
</feature>
<organism evidence="3 4">
    <name type="scientific">Saccharothrix lopnurensis</name>
    <dbReference type="NCBI Taxonomy" id="1670621"/>
    <lineage>
        <taxon>Bacteria</taxon>
        <taxon>Bacillati</taxon>
        <taxon>Actinomycetota</taxon>
        <taxon>Actinomycetes</taxon>
        <taxon>Pseudonocardiales</taxon>
        <taxon>Pseudonocardiaceae</taxon>
        <taxon>Saccharothrix</taxon>
    </lineage>
</organism>
<dbReference type="RefSeq" id="WP_380641681.1">
    <property type="nucleotide sequence ID" value="NZ_JBHSQO010000053.1"/>
</dbReference>
<name>A0ABW1PED3_9PSEU</name>
<evidence type="ECO:0000313" key="3">
    <source>
        <dbReference type="EMBL" id="MFC6093973.1"/>
    </source>
</evidence>
<gene>
    <name evidence="3" type="ORF">ACFP3R_32300</name>
</gene>
<dbReference type="Pfam" id="PF04738">
    <property type="entry name" value="Lant_dehydr_N"/>
    <property type="match status" value="1"/>
</dbReference>
<accession>A0ABW1PED3</accession>
<evidence type="ECO:0000259" key="2">
    <source>
        <dbReference type="Pfam" id="PF04738"/>
    </source>
</evidence>
<evidence type="ECO:0000313" key="4">
    <source>
        <dbReference type="Proteomes" id="UP001596220"/>
    </source>
</evidence>
<feature type="domain" description="Lantibiotic dehydratase N-terminal" evidence="2">
    <location>
        <begin position="145"/>
        <end position="499"/>
    </location>
</feature>
<sequence>MTGSATGRTTTELAPYALVRVTALPHRRPGTTDFRTGLGQVVAAEARVAALAPDLADALHDSAAGHPAEFHRRVVLPLRRDVHNGRVPGPRVVAELGDLPQRVPLLAYWLAAHADLVRAVDEAVTAWPRELAASRAWLAEVCAADALRRASALTGPDLLHGLDRTARGRGEPDRRARKVEPAVLRYALRATAKTSPLSWYTHVGWGVWGEGPWPAAPPVSHPAAHRLLVTRVVDALGPGLPHRLAPALRERDGRLLFRRDSPVEGVGRAVVVREEEVDLAASGPLRFVVATVREAGPDGVSPDRVAGALAARLTGEDAERSARGFVAKTRDLGLLVPVSPVHPQDPDALGSLAAWLAARAEDAGAAEEAGERADTVEQADEPASGRFADTARRLTSLAATTAAFATADPPTRTAVLTDLTQGWRELGERIGADLTGVTPVVEDVVLPEPVPVPPGAAPALARLTPLLAAFDQHVLLRRLIRTRFVERFGEGGVASLADCSGPLVLAWQDSTSTGAAEAVGDPGVRVVLNIREKLAGQVHDGVVTDEVLATAADLLPAWATGRAGSYGFFAQPTPDGRLVVNRVYAGFGKFTSRFLDLLPGARDAVTRQVRRYTDHPVQFRPVQGFNANLHPLLGAHEVGEDARWADLPADELDVRHDPVADEVRVTHRGVPLDVLYLGFLIAPALPDRQAPLYSDLACGWVDLDALRPARTHRGVTARGRLTFGEVVLARRSWDFPAPPAIGAEERAALDVARLRARHGLPEHVFVGPDPGPVSADAYRRALTAGKPQYADLGDPLHLRCLPRLLARFPDGVRLTEALPVPGTGSPDGRVVELIAETYWRAS</sequence>
<reference evidence="4" key="1">
    <citation type="journal article" date="2019" name="Int. J. Syst. Evol. Microbiol.">
        <title>The Global Catalogue of Microorganisms (GCM) 10K type strain sequencing project: providing services to taxonomists for standard genome sequencing and annotation.</title>
        <authorList>
            <consortium name="The Broad Institute Genomics Platform"/>
            <consortium name="The Broad Institute Genome Sequencing Center for Infectious Disease"/>
            <person name="Wu L."/>
            <person name="Ma J."/>
        </authorList>
    </citation>
    <scope>NUCLEOTIDE SEQUENCE [LARGE SCALE GENOMIC DNA]</scope>
    <source>
        <strain evidence="4">CGMCC 4.7246</strain>
    </source>
</reference>
<dbReference type="Proteomes" id="UP001596220">
    <property type="component" value="Unassembled WGS sequence"/>
</dbReference>
<protein>
    <submittedName>
        <fullName evidence="3">Lantibiotic dehydratase</fullName>
    </submittedName>
</protein>
<comment type="caution">
    <text evidence="3">The sequence shown here is derived from an EMBL/GenBank/DDBJ whole genome shotgun (WGS) entry which is preliminary data.</text>
</comment>
<dbReference type="EMBL" id="JBHSQO010000053">
    <property type="protein sequence ID" value="MFC6093973.1"/>
    <property type="molecule type" value="Genomic_DNA"/>
</dbReference>
<dbReference type="InterPro" id="IPR006827">
    <property type="entry name" value="Lant_deHydtase_N"/>
</dbReference>